<accession>A0A0F9QE12</accession>
<dbReference type="AlphaFoldDB" id="A0A0F9QE12"/>
<organism evidence="1">
    <name type="scientific">marine sediment metagenome</name>
    <dbReference type="NCBI Taxonomy" id="412755"/>
    <lineage>
        <taxon>unclassified sequences</taxon>
        <taxon>metagenomes</taxon>
        <taxon>ecological metagenomes</taxon>
    </lineage>
</organism>
<proteinExistence type="predicted"/>
<sequence>MDKIKDLRKSLKILRDLEASEKEILEEAVFIEDGPLDVDPLSMGPETRVEVSFKDGDNIEVEVYAQGNEELKRLMDLAGIFHKDKQSGMVSPPVSDMAPDAMSVEPAPTMDLGEPEIVAPDAMGMEPDPMGMEPDPMADLGASGPELDPATMMAPTDNEPVGAGPLADPDGMDSMGSPIDMPGVDVPADTPADMTPDMDADMAPDMGDEMGASDEMDFEIPVTDDLDVFEDDLEEGENVLAGKKHDYGFPNPNLGQEPYELTAHDFVGGAGKPVRFVPARSGDNAMVDVSHQRKGKGLREYISDVEIQKKNLNEVDPAKFGELVAKAIPRNLSAPKLQAIEKTADELERDYASNPAAIRDINPAQAMELVTSDDEVQRVGFSNADDRAVNDIVGDIEDEFDEATKRRYSFKQNILPFQGLTGIQRMKRTAAKAASRSIKRR</sequence>
<reference evidence="1" key="1">
    <citation type="journal article" date="2015" name="Nature">
        <title>Complex archaea that bridge the gap between prokaryotes and eukaryotes.</title>
        <authorList>
            <person name="Spang A."/>
            <person name="Saw J.H."/>
            <person name="Jorgensen S.L."/>
            <person name="Zaremba-Niedzwiedzka K."/>
            <person name="Martijn J."/>
            <person name="Lind A.E."/>
            <person name="van Eijk R."/>
            <person name="Schleper C."/>
            <person name="Guy L."/>
            <person name="Ettema T.J."/>
        </authorList>
    </citation>
    <scope>NUCLEOTIDE SEQUENCE</scope>
</reference>
<name>A0A0F9QE12_9ZZZZ</name>
<protein>
    <submittedName>
        <fullName evidence="1">Uncharacterized protein</fullName>
    </submittedName>
</protein>
<comment type="caution">
    <text evidence="1">The sequence shown here is derived from an EMBL/GenBank/DDBJ whole genome shotgun (WGS) entry which is preliminary data.</text>
</comment>
<gene>
    <name evidence="1" type="ORF">LCGC14_1107100</name>
</gene>
<dbReference type="EMBL" id="LAZR01005026">
    <property type="protein sequence ID" value="KKN03498.1"/>
    <property type="molecule type" value="Genomic_DNA"/>
</dbReference>
<evidence type="ECO:0000313" key="1">
    <source>
        <dbReference type="EMBL" id="KKN03498.1"/>
    </source>
</evidence>